<evidence type="ECO:0000313" key="1">
    <source>
        <dbReference type="EMBL" id="CAB3375907.1"/>
    </source>
</evidence>
<dbReference type="AlphaFoldDB" id="A0A8S1D2R6"/>
<gene>
    <name evidence="1" type="ORF">CLODIP_2_CD13742</name>
</gene>
<keyword evidence="2" id="KW-1185">Reference proteome</keyword>
<sequence>MNANKTIHHEQQPSSQLARRGEHGQALASFYLKFTNRCRYSYRKNQRQGILLHKFSILSGNQFMYLHINKPQKEWTD</sequence>
<dbReference type="EMBL" id="CADEPI010000121">
    <property type="protein sequence ID" value="CAB3375907.1"/>
    <property type="molecule type" value="Genomic_DNA"/>
</dbReference>
<evidence type="ECO:0000313" key="2">
    <source>
        <dbReference type="Proteomes" id="UP000494165"/>
    </source>
</evidence>
<protein>
    <submittedName>
        <fullName evidence="1">Uncharacterized protein</fullName>
    </submittedName>
</protein>
<proteinExistence type="predicted"/>
<organism evidence="1 2">
    <name type="scientific">Cloeon dipterum</name>
    <dbReference type="NCBI Taxonomy" id="197152"/>
    <lineage>
        <taxon>Eukaryota</taxon>
        <taxon>Metazoa</taxon>
        <taxon>Ecdysozoa</taxon>
        <taxon>Arthropoda</taxon>
        <taxon>Hexapoda</taxon>
        <taxon>Insecta</taxon>
        <taxon>Pterygota</taxon>
        <taxon>Palaeoptera</taxon>
        <taxon>Ephemeroptera</taxon>
        <taxon>Pisciforma</taxon>
        <taxon>Baetidae</taxon>
        <taxon>Cloeon</taxon>
    </lineage>
</organism>
<comment type="caution">
    <text evidence="1">The sequence shown here is derived from an EMBL/GenBank/DDBJ whole genome shotgun (WGS) entry which is preliminary data.</text>
</comment>
<dbReference type="Proteomes" id="UP000494165">
    <property type="component" value="Unassembled WGS sequence"/>
</dbReference>
<reference evidence="1 2" key="1">
    <citation type="submission" date="2020-04" db="EMBL/GenBank/DDBJ databases">
        <authorList>
            <person name="Alioto T."/>
            <person name="Alioto T."/>
            <person name="Gomez Garrido J."/>
        </authorList>
    </citation>
    <scope>NUCLEOTIDE SEQUENCE [LARGE SCALE GENOMIC DNA]</scope>
</reference>
<name>A0A8S1D2R6_9INSE</name>
<accession>A0A8S1D2R6</accession>